<accession>A0A258FVR2</accession>
<proteinExistence type="predicted"/>
<name>A0A258FVR2_9CAUL</name>
<sequence length="155" mass="16671">MTVALIGVMAFYVTLNWSPVGDPLPAQTAIAAMPTAIPDRATLACAVAYINDGDTLRCRDGTPIRLHAVAAREADETCSTGHPCPTATAASATHELTRLAAGRTIRCQPTGRSYNRVTAICWTPEGEEINCAMIRSGTALVWEKFERQAPLCRLR</sequence>
<comment type="caution">
    <text evidence="1">The sequence shown here is derived from an EMBL/GenBank/DDBJ whole genome shotgun (WGS) entry which is preliminary data.</text>
</comment>
<protein>
    <submittedName>
        <fullName evidence="1">Nuclease</fullName>
    </submittedName>
</protein>
<dbReference type="InterPro" id="IPR035437">
    <property type="entry name" value="SNase_OB-fold_sf"/>
</dbReference>
<organism evidence="1 2">
    <name type="scientific">Brevundimonas subvibrioides</name>
    <dbReference type="NCBI Taxonomy" id="74313"/>
    <lineage>
        <taxon>Bacteria</taxon>
        <taxon>Pseudomonadati</taxon>
        <taxon>Pseudomonadota</taxon>
        <taxon>Alphaproteobacteria</taxon>
        <taxon>Caulobacterales</taxon>
        <taxon>Caulobacteraceae</taxon>
        <taxon>Brevundimonas</taxon>
    </lineage>
</organism>
<dbReference type="Proteomes" id="UP000215595">
    <property type="component" value="Unassembled WGS sequence"/>
</dbReference>
<evidence type="ECO:0000313" key="1">
    <source>
        <dbReference type="EMBL" id="OYX36209.1"/>
    </source>
</evidence>
<dbReference type="EMBL" id="NCEB01000001">
    <property type="protein sequence ID" value="OYX36209.1"/>
    <property type="molecule type" value="Genomic_DNA"/>
</dbReference>
<dbReference type="AlphaFoldDB" id="A0A258FVR2"/>
<dbReference type="SUPFAM" id="SSF50199">
    <property type="entry name" value="Staphylococcal nuclease"/>
    <property type="match status" value="1"/>
</dbReference>
<evidence type="ECO:0000313" key="2">
    <source>
        <dbReference type="Proteomes" id="UP000215595"/>
    </source>
</evidence>
<reference evidence="1 2" key="1">
    <citation type="submission" date="2017-03" db="EMBL/GenBank/DDBJ databases">
        <title>Lifting the veil on microbial sulfur biogeochemistry in mining wastewaters.</title>
        <authorList>
            <person name="Kantor R.S."/>
            <person name="Colenbrander Nelson T."/>
            <person name="Marshall S."/>
            <person name="Bennett D."/>
            <person name="Apte S."/>
            <person name="Camacho D."/>
            <person name="Thomas B.C."/>
            <person name="Warren L.A."/>
            <person name="Banfield J.F."/>
        </authorList>
    </citation>
    <scope>NUCLEOTIDE SEQUENCE [LARGE SCALE GENOMIC DNA]</scope>
    <source>
        <strain evidence="1">32-69-9</strain>
    </source>
</reference>
<gene>
    <name evidence="1" type="ORF">B7Z01_00540</name>
</gene>
<dbReference type="Gene3D" id="2.40.50.90">
    <property type="match status" value="1"/>
</dbReference>